<evidence type="ECO:0000256" key="4">
    <source>
        <dbReference type="ARBA" id="ARBA00023163"/>
    </source>
</evidence>
<accession>A0A4U5PDE7</accession>
<evidence type="ECO:0000259" key="7">
    <source>
        <dbReference type="Pfam" id="PF04719"/>
    </source>
</evidence>
<keyword evidence="4" id="KW-0804">Transcription</keyword>
<comment type="similarity">
    <text evidence="2">Belongs to the TAF11 family.</text>
</comment>
<dbReference type="InterPro" id="IPR009072">
    <property type="entry name" value="Histone-fold"/>
</dbReference>
<dbReference type="GO" id="GO:0016251">
    <property type="term" value="F:RNA polymerase II general transcription initiation factor activity"/>
    <property type="evidence" value="ECO:0007669"/>
    <property type="project" value="TreeGrafter"/>
</dbReference>
<organism evidence="8 9">
    <name type="scientific">Steinernema carpocapsae</name>
    <name type="common">Entomopathogenic nematode</name>
    <dbReference type="NCBI Taxonomy" id="34508"/>
    <lineage>
        <taxon>Eukaryota</taxon>
        <taxon>Metazoa</taxon>
        <taxon>Ecdysozoa</taxon>
        <taxon>Nematoda</taxon>
        <taxon>Chromadorea</taxon>
        <taxon>Rhabditida</taxon>
        <taxon>Tylenchina</taxon>
        <taxon>Panagrolaimomorpha</taxon>
        <taxon>Strongyloidoidea</taxon>
        <taxon>Steinernematidae</taxon>
        <taxon>Steinernema</taxon>
    </lineage>
</organism>
<protein>
    <recommendedName>
        <fullName evidence="7">TAFII28-like protein domain-containing protein</fullName>
    </recommendedName>
</protein>
<evidence type="ECO:0000256" key="3">
    <source>
        <dbReference type="ARBA" id="ARBA00023015"/>
    </source>
</evidence>
<dbReference type="AlphaFoldDB" id="A0A4U5PDE7"/>
<dbReference type="InterPro" id="IPR006809">
    <property type="entry name" value="TAFII28_dom"/>
</dbReference>
<dbReference type="PANTHER" id="PTHR13218">
    <property type="entry name" value="TRANSCRIPTION INITIATION FACTOR TFIID SUBUNIT 11-RELATED"/>
    <property type="match status" value="1"/>
</dbReference>
<keyword evidence="9" id="KW-1185">Reference proteome</keyword>
<comment type="caution">
    <text evidence="8">The sequence shown here is derived from an EMBL/GenBank/DDBJ whole genome shotgun (WGS) entry which is preliminary data.</text>
</comment>
<feature type="compositionally biased region" description="Polar residues" evidence="6">
    <location>
        <begin position="53"/>
        <end position="63"/>
    </location>
</feature>
<evidence type="ECO:0000313" key="8">
    <source>
        <dbReference type="EMBL" id="TKR94408.1"/>
    </source>
</evidence>
<feature type="region of interest" description="Disordered" evidence="6">
    <location>
        <begin position="48"/>
        <end position="115"/>
    </location>
</feature>
<feature type="compositionally biased region" description="Basic and acidic residues" evidence="6">
    <location>
        <begin position="87"/>
        <end position="114"/>
    </location>
</feature>
<gene>
    <name evidence="8" type="ORF">L596_008692</name>
</gene>
<reference evidence="8 9" key="1">
    <citation type="journal article" date="2015" name="Genome Biol.">
        <title>Comparative genomics of Steinernema reveals deeply conserved gene regulatory networks.</title>
        <authorList>
            <person name="Dillman A.R."/>
            <person name="Macchietto M."/>
            <person name="Porter C.F."/>
            <person name="Rogers A."/>
            <person name="Williams B."/>
            <person name="Antoshechkin I."/>
            <person name="Lee M.M."/>
            <person name="Goodwin Z."/>
            <person name="Lu X."/>
            <person name="Lewis E.E."/>
            <person name="Goodrich-Blair H."/>
            <person name="Stock S.P."/>
            <person name="Adams B.J."/>
            <person name="Sternberg P.W."/>
            <person name="Mortazavi A."/>
        </authorList>
    </citation>
    <scope>NUCLEOTIDE SEQUENCE [LARGE SCALE GENOMIC DNA]</scope>
    <source>
        <strain evidence="8 9">ALL</strain>
    </source>
</reference>
<dbReference type="PANTHER" id="PTHR13218:SF8">
    <property type="entry name" value="TRANSCRIPTION INITIATION FACTOR TFIID SUBUNIT 11"/>
    <property type="match status" value="1"/>
</dbReference>
<evidence type="ECO:0000256" key="1">
    <source>
        <dbReference type="ARBA" id="ARBA00004123"/>
    </source>
</evidence>
<sequence length="251" mass="27747">MSLAYKMSDIHEALALLDDASLLDAPSQSPLRERAQELSQQTTFSMALDTESDTSLSDANSTPLKKGVQFADDVVDNEKPSTSGAKRKVELKEDDEQTKKTKVQEKPKEKKPEEVDLSVPKMQILLSNFTQEQMNRYEMYRRSSFPKSAIRRLIYQATGVQANQNVVIAVAGLAKVFTGELVEEGGAEACLEIVERPVGSRYLFAKPTGRSRDCTRNDSAPPDQLAASRSCLVTPYFLDHPVGEVEGVEMA</sequence>
<dbReference type="GO" id="GO:0005669">
    <property type="term" value="C:transcription factor TFIID complex"/>
    <property type="evidence" value="ECO:0007669"/>
    <property type="project" value="InterPro"/>
</dbReference>
<dbReference type="Proteomes" id="UP000298663">
    <property type="component" value="Unassembled WGS sequence"/>
</dbReference>
<evidence type="ECO:0000313" key="9">
    <source>
        <dbReference type="Proteomes" id="UP000298663"/>
    </source>
</evidence>
<proteinExistence type="inferred from homology"/>
<keyword evidence="5" id="KW-0539">Nucleus</keyword>
<dbReference type="Gene3D" id="1.10.20.10">
    <property type="entry name" value="Histone, subunit A"/>
    <property type="match status" value="1"/>
</dbReference>
<dbReference type="InterPro" id="IPR045127">
    <property type="entry name" value="TAF11-like"/>
</dbReference>
<name>A0A4U5PDE7_STECR</name>
<dbReference type="CDD" id="cd08048">
    <property type="entry name" value="HFD_TAF11"/>
    <property type="match status" value="1"/>
</dbReference>
<dbReference type="STRING" id="34508.A0A4U5PDE7"/>
<dbReference type="EMBL" id="AZBU02000002">
    <property type="protein sequence ID" value="TKR94408.1"/>
    <property type="molecule type" value="Genomic_DNA"/>
</dbReference>
<dbReference type="SUPFAM" id="SSF47113">
    <property type="entry name" value="Histone-fold"/>
    <property type="match status" value="1"/>
</dbReference>
<keyword evidence="3" id="KW-0805">Transcription regulation</keyword>
<evidence type="ECO:0000256" key="5">
    <source>
        <dbReference type="ARBA" id="ARBA00023242"/>
    </source>
</evidence>
<evidence type="ECO:0000256" key="2">
    <source>
        <dbReference type="ARBA" id="ARBA00009788"/>
    </source>
</evidence>
<evidence type="ECO:0000256" key="6">
    <source>
        <dbReference type="SAM" id="MobiDB-lite"/>
    </source>
</evidence>
<dbReference type="GO" id="GO:0051123">
    <property type="term" value="P:RNA polymerase II preinitiation complex assembly"/>
    <property type="evidence" value="ECO:0007669"/>
    <property type="project" value="InterPro"/>
</dbReference>
<comment type="subcellular location">
    <subcellularLocation>
        <location evidence="1">Nucleus</location>
    </subcellularLocation>
</comment>
<feature type="domain" description="TAFII28-like protein" evidence="7">
    <location>
        <begin position="124"/>
        <end position="184"/>
    </location>
</feature>
<dbReference type="Pfam" id="PF04719">
    <property type="entry name" value="TAFII28"/>
    <property type="match status" value="1"/>
</dbReference>
<dbReference type="OrthoDB" id="28335at2759"/>
<reference evidence="8 9" key="2">
    <citation type="journal article" date="2019" name="G3 (Bethesda)">
        <title>Hybrid Assembly of the Genome of the Entomopathogenic Nematode Steinernema carpocapsae Identifies the X-Chromosome.</title>
        <authorList>
            <person name="Serra L."/>
            <person name="Macchietto M."/>
            <person name="Macias-Munoz A."/>
            <person name="McGill C.J."/>
            <person name="Rodriguez I.M."/>
            <person name="Rodriguez B."/>
            <person name="Murad R."/>
            <person name="Mortazavi A."/>
        </authorList>
    </citation>
    <scope>NUCLEOTIDE SEQUENCE [LARGE SCALE GENOMIC DNA]</scope>
    <source>
        <strain evidence="8 9">ALL</strain>
    </source>
</reference>
<dbReference type="GO" id="GO:0046982">
    <property type="term" value="F:protein heterodimerization activity"/>
    <property type="evidence" value="ECO:0007669"/>
    <property type="project" value="InterPro"/>
</dbReference>